<dbReference type="InterPro" id="IPR019378">
    <property type="entry name" value="GDP-Fuc_O-FucTrfase"/>
</dbReference>
<proteinExistence type="predicted"/>
<dbReference type="KEGG" id="mrr:Moror_16520"/>
<gene>
    <name evidence="4" type="ORF">Moror_16520</name>
</gene>
<reference evidence="4 5" key="1">
    <citation type="journal article" date="2014" name="BMC Genomics">
        <title>Genome and secretome analysis of the hemibiotrophic fungal pathogen, Moniliophthora roreri, which causes frosty pod rot disease of cacao: mechanisms of the biotrophic and necrotrophic phases.</title>
        <authorList>
            <person name="Meinhardt L.W."/>
            <person name="Costa G.G.L."/>
            <person name="Thomazella D.P.T."/>
            <person name="Teixeira P.J.P.L."/>
            <person name="Carazzolle M.F."/>
            <person name="Schuster S.C."/>
            <person name="Carlson J.E."/>
            <person name="Guiltinan M.J."/>
            <person name="Mieczkowski P."/>
            <person name="Farmer A."/>
            <person name="Ramaraj T."/>
            <person name="Crozier J."/>
            <person name="Davis R.E."/>
            <person name="Shao J."/>
            <person name="Melnick R.L."/>
            <person name="Pereira G.A.G."/>
            <person name="Bailey B.A."/>
        </authorList>
    </citation>
    <scope>NUCLEOTIDE SEQUENCE [LARGE SCALE GENOMIC DNA]</scope>
    <source>
        <strain evidence="4 5">MCA 2997</strain>
    </source>
</reference>
<dbReference type="STRING" id="1381753.V2YGI4"/>
<dbReference type="Proteomes" id="UP000017559">
    <property type="component" value="Unassembled WGS sequence"/>
</dbReference>
<evidence type="ECO:0000313" key="4">
    <source>
        <dbReference type="EMBL" id="ESK90814.1"/>
    </source>
</evidence>
<sequence length="520" mass="59086">MLYRLAIPRTTINTRTLLRLCLIGLLLLLIHNATSGFSDRLPRFVYTFKGTSPVNFQFEAVFGLGDARDSCFEDKSHLGVKYLVNGPPARSFRSNLRNDRHYLTAWANAGLTNEFMGIVNMIYLAMLSDRVPIIPPFSSENHTSRKAGYVAFGDIFDLERYRNEVGQAVLEWRDVKQPSIPYEPAPFNRKRARHQRFYEELEATSDFIDTLGCWSTRANIHPDVIPAHTFIPGWESSLMKLLNLDVSYTQVPPETRSVHDRNRLHVTFPGMAGLLFPPAENPKNLRDVEAYQWQSAVRPKTADLILSSPRGKQVAPDEHLACLDIAYFMTSGPQDFEWGDAWAPAWRFVGKHLRFRQGIEDVAKGYLRRALNLSAEDGDDIPPFITVHIRRGDFVCHGQGACDVTSMDLYRLIVRQVQDELRERNGVDVDKVILTSDETDDAFWDEVRGMGWYSVDHSLQGEDTFARYGEWYLPIIDVVIQSMAKGFVGSPGSTFSLISGRRVVEWNDGVRKTAFPEAAE</sequence>
<protein>
    <submittedName>
        <fullName evidence="4">Uncharacterized protein</fullName>
    </submittedName>
</protein>
<comment type="caution">
    <text evidence="4">The sequence shown here is derived from an EMBL/GenBank/DDBJ whole genome shotgun (WGS) entry which is preliminary data.</text>
</comment>
<organism evidence="4 5">
    <name type="scientific">Moniliophthora roreri (strain MCA 2997)</name>
    <name type="common">Cocoa frosty pod rot fungus</name>
    <name type="synonym">Crinipellis roreri</name>
    <dbReference type="NCBI Taxonomy" id="1381753"/>
    <lineage>
        <taxon>Eukaryota</taxon>
        <taxon>Fungi</taxon>
        <taxon>Dikarya</taxon>
        <taxon>Basidiomycota</taxon>
        <taxon>Agaricomycotina</taxon>
        <taxon>Agaricomycetes</taxon>
        <taxon>Agaricomycetidae</taxon>
        <taxon>Agaricales</taxon>
        <taxon>Marasmiineae</taxon>
        <taxon>Marasmiaceae</taxon>
        <taxon>Moniliophthora</taxon>
    </lineage>
</organism>
<dbReference type="HOGENOM" id="CLU_032339_0_0_1"/>
<dbReference type="GO" id="GO:0006004">
    <property type="term" value="P:fucose metabolic process"/>
    <property type="evidence" value="ECO:0007669"/>
    <property type="project" value="UniProtKB-KW"/>
</dbReference>
<evidence type="ECO:0000256" key="1">
    <source>
        <dbReference type="ARBA" id="ARBA00022679"/>
    </source>
</evidence>
<dbReference type="GO" id="GO:0016740">
    <property type="term" value="F:transferase activity"/>
    <property type="evidence" value="ECO:0007669"/>
    <property type="project" value="UniProtKB-KW"/>
</dbReference>
<dbReference type="Pfam" id="PF10250">
    <property type="entry name" value="O-FucT"/>
    <property type="match status" value="1"/>
</dbReference>
<evidence type="ECO:0000256" key="2">
    <source>
        <dbReference type="ARBA" id="ARBA00023253"/>
    </source>
</evidence>
<dbReference type="EMBL" id="AWSO01000402">
    <property type="protein sequence ID" value="ESK90814.1"/>
    <property type="molecule type" value="Genomic_DNA"/>
</dbReference>
<keyword evidence="1" id="KW-0808">Transferase</keyword>
<accession>V2YGI4</accession>
<dbReference type="OrthoDB" id="423313at2759"/>
<evidence type="ECO:0000313" key="5">
    <source>
        <dbReference type="Proteomes" id="UP000017559"/>
    </source>
</evidence>
<name>V2YGI4_MONRO</name>
<dbReference type="AlphaFoldDB" id="V2YGI4"/>
<dbReference type="Gene3D" id="3.40.50.11350">
    <property type="match status" value="1"/>
</dbReference>
<dbReference type="CDD" id="cd11296">
    <property type="entry name" value="O-FucT_like"/>
    <property type="match status" value="1"/>
</dbReference>
<keyword evidence="3" id="KW-0119">Carbohydrate metabolism</keyword>
<keyword evidence="5" id="KW-1185">Reference proteome</keyword>
<keyword evidence="2" id="KW-0294">Fucose metabolism</keyword>
<evidence type="ECO:0000256" key="3">
    <source>
        <dbReference type="ARBA" id="ARBA00023277"/>
    </source>
</evidence>